<dbReference type="WBParaSite" id="JU765_v2.g11502.t1">
    <property type="protein sequence ID" value="JU765_v2.g11502.t1"/>
    <property type="gene ID" value="JU765_v2.g11502"/>
</dbReference>
<evidence type="ECO:0000313" key="2">
    <source>
        <dbReference type="WBParaSite" id="JU765_v2.g11502.t1"/>
    </source>
</evidence>
<proteinExistence type="predicted"/>
<accession>A0AC34PZE6</accession>
<sequence>MDFSSFSLTLFVADSSFIVKSLVILPCLLFSTLFISCVAKRRTHANVPDAGFDSKQNTTGPTGASTKSGMVPVTPATASNGKTGENLPAKQVPSNQPPKPANANVENKQNVPPQPPQPQKPPEKPEVKKDEQIKADPKEAPKVEAPSVSKEPVVAAIGKNCSNPAKISAGKARKKSRSQKEVKTGVMMYAPEMDVDEDEETLQNVKSLEKDLEPSNNDKQ</sequence>
<reference evidence="2" key="1">
    <citation type="submission" date="2022-11" db="UniProtKB">
        <authorList>
            <consortium name="WormBaseParasite"/>
        </authorList>
    </citation>
    <scope>IDENTIFICATION</scope>
</reference>
<protein>
    <submittedName>
        <fullName evidence="2">Uncharacterized protein</fullName>
    </submittedName>
</protein>
<dbReference type="Proteomes" id="UP000887576">
    <property type="component" value="Unplaced"/>
</dbReference>
<organism evidence="1 2">
    <name type="scientific">Panagrolaimus sp. JU765</name>
    <dbReference type="NCBI Taxonomy" id="591449"/>
    <lineage>
        <taxon>Eukaryota</taxon>
        <taxon>Metazoa</taxon>
        <taxon>Ecdysozoa</taxon>
        <taxon>Nematoda</taxon>
        <taxon>Chromadorea</taxon>
        <taxon>Rhabditida</taxon>
        <taxon>Tylenchina</taxon>
        <taxon>Panagrolaimomorpha</taxon>
        <taxon>Panagrolaimoidea</taxon>
        <taxon>Panagrolaimidae</taxon>
        <taxon>Panagrolaimus</taxon>
    </lineage>
</organism>
<evidence type="ECO:0000313" key="1">
    <source>
        <dbReference type="Proteomes" id="UP000887576"/>
    </source>
</evidence>
<name>A0AC34PZE6_9BILA</name>